<dbReference type="RefSeq" id="XP_065955742.1">
    <property type="nucleotide sequence ID" value="XM_066100342.1"/>
</dbReference>
<dbReference type="AlphaFoldDB" id="A0A7T6XFC3"/>
<evidence type="ECO:0000313" key="1">
    <source>
        <dbReference type="EMBL" id="QQK40118.1"/>
    </source>
</evidence>
<proteinExistence type="predicted"/>
<accession>A0A7T6XFC3</accession>
<dbReference type="EMBL" id="CP060774">
    <property type="protein sequence ID" value="QQK40118.1"/>
    <property type="molecule type" value="Genomic_DNA"/>
</dbReference>
<sequence length="164" mass="19031">MWSNINNSFENDFELWIGNQQSSKLLVATGTRIYVQHPRYSYRKWLVYPPCCAPGPGFSLWSFNLQAPRAPTCTYLDKSYSKASSLRNNVSLKTKALSTLRMPISCVERTMAMLIYRYPAVDIQLDDSTERFGQISHRRIAWMENVRCGKWIIFWSPSPTSHHT</sequence>
<evidence type="ECO:0000313" key="2">
    <source>
        <dbReference type="Proteomes" id="UP000595662"/>
    </source>
</evidence>
<dbReference type="GeneID" id="90952453"/>
<name>A0A7T6XFC3_PENDI</name>
<gene>
    <name evidence="1" type="ORF">Pdw03_2972</name>
</gene>
<organism evidence="1 2">
    <name type="scientific">Penicillium digitatum</name>
    <name type="common">Green mold</name>
    <dbReference type="NCBI Taxonomy" id="36651"/>
    <lineage>
        <taxon>Eukaryota</taxon>
        <taxon>Fungi</taxon>
        <taxon>Dikarya</taxon>
        <taxon>Ascomycota</taxon>
        <taxon>Pezizomycotina</taxon>
        <taxon>Eurotiomycetes</taxon>
        <taxon>Eurotiomycetidae</taxon>
        <taxon>Eurotiales</taxon>
        <taxon>Aspergillaceae</taxon>
        <taxon>Penicillium</taxon>
    </lineage>
</organism>
<dbReference type="Proteomes" id="UP000595662">
    <property type="component" value="Chromosome 1"/>
</dbReference>
<protein>
    <submittedName>
        <fullName evidence="1">Uncharacterized protein</fullName>
    </submittedName>
</protein>
<reference evidence="1 2" key="1">
    <citation type="submission" date="2020-08" db="EMBL/GenBank/DDBJ databases">
        <title>The completed genome sequence of the pathogenic ascomycete fungus Penicillium digitatum.</title>
        <authorList>
            <person name="Wang M."/>
        </authorList>
    </citation>
    <scope>NUCLEOTIDE SEQUENCE [LARGE SCALE GENOMIC DNA]</scope>
    <source>
        <strain evidence="1 2">PdW03</strain>
    </source>
</reference>